<dbReference type="Pfam" id="PF02811">
    <property type="entry name" value="PHP"/>
    <property type="match status" value="1"/>
</dbReference>
<proteinExistence type="predicted"/>
<sequence length="238" mass="26665">MPRFKADLHIHSCLSPCGDLSMGPFNIVEYAKKNALDIIALTDHNSALNTAALMPLCKKAGITLIPGLEICTQEEVHILALFPTIEKALLMDKVCTENLVKIPNNPEKTGDQILVNKKEEITGEYPWYLLSSTNLSLKETTEEIHKLGGLAIPSHIDRPTFSCYSQLGFLPEEDFDAVEVYNNPSQLDTKGYTIIKNSDAHFPEDIARRHFFLEAEQPDFYGIKEALVKARVTTYPFP</sequence>
<comment type="caution">
    <text evidence="2">The sequence shown here is derived from an EMBL/GenBank/DDBJ whole genome shotgun (WGS) entry which is preliminary data.</text>
</comment>
<dbReference type="Proteomes" id="UP001466331">
    <property type="component" value="Unassembled WGS sequence"/>
</dbReference>
<dbReference type="PANTHER" id="PTHR42924:SF3">
    <property type="entry name" value="POLYMERASE_HISTIDINOL PHOSPHATASE N-TERMINAL DOMAIN-CONTAINING PROTEIN"/>
    <property type="match status" value="1"/>
</dbReference>
<dbReference type="SUPFAM" id="SSF89550">
    <property type="entry name" value="PHP domain-like"/>
    <property type="match status" value="1"/>
</dbReference>
<reference evidence="2 3" key="1">
    <citation type="submission" date="2024-03" db="EMBL/GenBank/DDBJ databases">
        <title>Ignisphaera cupida sp. nov., a hyperthermophilic hydrolytic archaeon from a hot spring of Kamchatka, and proposal of Ignisphaeraceae fam. nov.</title>
        <authorList>
            <person name="Podosokorskaya O.A."/>
            <person name="Elcheninov A.G."/>
            <person name="Maltseva A.I."/>
            <person name="Zayulina K.S."/>
            <person name="Novikov A."/>
            <person name="Merkel A.Y."/>
        </authorList>
    </citation>
    <scope>NUCLEOTIDE SEQUENCE [LARGE SCALE GENOMIC DNA]</scope>
    <source>
        <strain evidence="2 3">38H-sp</strain>
    </source>
</reference>
<organism evidence="2 3">
    <name type="scientific">Rarispira pelagica</name>
    <dbReference type="NCBI Taxonomy" id="3141764"/>
    <lineage>
        <taxon>Bacteria</taxon>
        <taxon>Pseudomonadati</taxon>
        <taxon>Spirochaetota</taxon>
        <taxon>Spirochaetia</taxon>
        <taxon>Winmispirales</taxon>
        <taxon>Winmispiraceae</taxon>
        <taxon>Rarispira</taxon>
    </lineage>
</organism>
<dbReference type="InterPro" id="IPR004013">
    <property type="entry name" value="PHP_dom"/>
</dbReference>
<evidence type="ECO:0000259" key="1">
    <source>
        <dbReference type="SMART" id="SM00481"/>
    </source>
</evidence>
<gene>
    <name evidence="2" type="ORF">WKV44_07850</name>
</gene>
<dbReference type="InterPro" id="IPR016195">
    <property type="entry name" value="Pol/histidinol_Pase-like"/>
</dbReference>
<dbReference type="SMART" id="SM00481">
    <property type="entry name" value="POLIIIAc"/>
    <property type="match status" value="1"/>
</dbReference>
<dbReference type="InterPro" id="IPR003141">
    <property type="entry name" value="Pol/His_phosphatase_N"/>
</dbReference>
<feature type="domain" description="Polymerase/histidinol phosphatase N-terminal" evidence="1">
    <location>
        <begin position="6"/>
        <end position="74"/>
    </location>
</feature>
<evidence type="ECO:0000313" key="2">
    <source>
        <dbReference type="EMBL" id="MEM5948456.1"/>
    </source>
</evidence>
<dbReference type="EMBL" id="JBCHKQ010000003">
    <property type="protein sequence ID" value="MEM5948456.1"/>
    <property type="molecule type" value="Genomic_DNA"/>
</dbReference>
<accession>A0ABU9UCQ8</accession>
<dbReference type="CDD" id="cd07432">
    <property type="entry name" value="PHP_HisPPase"/>
    <property type="match status" value="1"/>
</dbReference>
<dbReference type="InterPro" id="IPR052018">
    <property type="entry name" value="PHP_domain"/>
</dbReference>
<protein>
    <submittedName>
        <fullName evidence="2">PHP domain-containing protein</fullName>
    </submittedName>
</protein>
<keyword evidence="3" id="KW-1185">Reference proteome</keyword>
<name>A0ABU9UCQ8_9SPIR</name>
<evidence type="ECO:0000313" key="3">
    <source>
        <dbReference type="Proteomes" id="UP001466331"/>
    </source>
</evidence>
<dbReference type="RefSeq" id="WP_420069902.1">
    <property type="nucleotide sequence ID" value="NZ_JBCHKQ010000003.1"/>
</dbReference>
<dbReference type="Gene3D" id="3.20.20.140">
    <property type="entry name" value="Metal-dependent hydrolases"/>
    <property type="match status" value="1"/>
</dbReference>
<dbReference type="PANTHER" id="PTHR42924">
    <property type="entry name" value="EXONUCLEASE"/>
    <property type="match status" value="1"/>
</dbReference>